<evidence type="ECO:0000313" key="2">
    <source>
        <dbReference type="EMBL" id="ACY21061.1"/>
    </source>
</evidence>
<dbReference type="HOGENOM" id="CLU_168228_1_0_11"/>
<organism evidence="2 3">
    <name type="scientific">Gordonia bronchialis (strain ATCC 25592 / DSM 43247 / BCRC 13721 / JCM 3198 / KCTC 3076 / NBRC 16047 / NCTC 10667)</name>
    <name type="common">Rhodococcus bronchialis</name>
    <dbReference type="NCBI Taxonomy" id="526226"/>
    <lineage>
        <taxon>Bacteria</taxon>
        <taxon>Bacillati</taxon>
        <taxon>Actinomycetota</taxon>
        <taxon>Actinomycetes</taxon>
        <taxon>Mycobacteriales</taxon>
        <taxon>Gordoniaceae</taxon>
        <taxon>Gordonia</taxon>
    </lineage>
</organism>
<protein>
    <recommendedName>
        <fullName evidence="4">Cobalt transporter subunit CbtB</fullName>
    </recommendedName>
</protein>
<keyword evidence="1" id="KW-0472">Membrane</keyword>
<dbReference type="EMBL" id="CP001802">
    <property type="protein sequence ID" value="ACY21061.1"/>
    <property type="molecule type" value="Genomic_DNA"/>
</dbReference>
<dbReference type="AlphaFoldDB" id="D0L8P4"/>
<dbReference type="Proteomes" id="UP000001219">
    <property type="component" value="Chromosome"/>
</dbReference>
<dbReference type="KEGG" id="gbr:Gbro_1803"/>
<dbReference type="Pfam" id="PF09489">
    <property type="entry name" value="CbtB"/>
    <property type="match status" value="1"/>
</dbReference>
<keyword evidence="1" id="KW-1133">Transmembrane helix</keyword>
<dbReference type="STRING" id="526226.Gbro_1803"/>
<keyword evidence="3" id="KW-1185">Reference proteome</keyword>
<reference evidence="3" key="1">
    <citation type="submission" date="2009-10" db="EMBL/GenBank/DDBJ databases">
        <title>The complete chromosome of Gordonia bronchialis DSM 43247.</title>
        <authorList>
            <consortium name="US DOE Joint Genome Institute (JGI-PGF)"/>
            <person name="Lucas S."/>
            <person name="Copeland A."/>
            <person name="Lapidus A."/>
            <person name="Glavina del Rio T."/>
            <person name="Dalin E."/>
            <person name="Tice H."/>
            <person name="Bruce D."/>
            <person name="Goodwin L."/>
            <person name="Pitluck S."/>
            <person name="Kyrpides N."/>
            <person name="Mavromatis K."/>
            <person name="Ivanova N."/>
            <person name="Ovchinnikova G."/>
            <person name="Saunders E."/>
            <person name="Brettin T."/>
            <person name="Detter J.C."/>
            <person name="Han C."/>
            <person name="Larimer F."/>
            <person name="Land M."/>
            <person name="Hauser L."/>
            <person name="Markowitz V."/>
            <person name="Cheng J.-F."/>
            <person name="Hugenholtz P."/>
            <person name="Woyke T."/>
            <person name="Wu D."/>
            <person name="Jando M."/>
            <person name="Schneider S."/>
            <person name="Goeker M."/>
            <person name="Klenk H.-P."/>
            <person name="Eisen J.A."/>
        </authorList>
    </citation>
    <scope>NUCLEOTIDE SEQUENCE [LARGE SCALE GENOMIC DNA]</scope>
    <source>
        <strain evidence="3">ATCC 25592 / DSM 43247 / BCRC 13721 / JCM 3198 / KCTC 3076 / NBRC 16047 / NCTC 10667</strain>
    </source>
</reference>
<evidence type="ECO:0008006" key="4">
    <source>
        <dbReference type="Google" id="ProtNLM"/>
    </source>
</evidence>
<accession>D0L8P4</accession>
<gene>
    <name evidence="2" type="ordered locus">Gbro_1803</name>
</gene>
<sequence>MTGSIENCRREIGERKVIVTASTHTTPSSSSRARALAVPDLSVAGAALWLTLTVVLAGLAYYFLGYDQGAVSVFGSDTHVHEFVHDARHFLGFPCH</sequence>
<keyword evidence="1" id="KW-0812">Transmembrane</keyword>
<evidence type="ECO:0000313" key="3">
    <source>
        <dbReference type="Proteomes" id="UP000001219"/>
    </source>
</evidence>
<evidence type="ECO:0000256" key="1">
    <source>
        <dbReference type="SAM" id="Phobius"/>
    </source>
</evidence>
<dbReference type="InterPro" id="IPR012667">
    <property type="entry name" value="CbtB_put"/>
</dbReference>
<feature type="transmembrane region" description="Helical" evidence="1">
    <location>
        <begin position="41"/>
        <end position="64"/>
    </location>
</feature>
<dbReference type="eggNOG" id="ENOG5032Y7B">
    <property type="taxonomic scope" value="Bacteria"/>
</dbReference>
<proteinExistence type="predicted"/>
<name>D0L8P4_GORB4</name>
<reference evidence="2 3" key="2">
    <citation type="journal article" date="2010" name="Stand. Genomic Sci.">
        <title>Complete genome sequence of Gordonia bronchialis type strain (3410).</title>
        <authorList>
            <person name="Ivanova N."/>
            <person name="Sikorski J."/>
            <person name="Jando M."/>
            <person name="Lapidus A."/>
            <person name="Nolan M."/>
            <person name="Lucas S."/>
            <person name="Del Rio T.G."/>
            <person name="Tice H."/>
            <person name="Copeland A."/>
            <person name="Cheng J.F."/>
            <person name="Chen F."/>
            <person name="Bruce D."/>
            <person name="Goodwin L."/>
            <person name="Pitluck S."/>
            <person name="Mavromatis K."/>
            <person name="Ovchinnikova G."/>
            <person name="Pati A."/>
            <person name="Chen A."/>
            <person name="Palaniappan K."/>
            <person name="Land M."/>
            <person name="Hauser L."/>
            <person name="Chang Y.J."/>
            <person name="Jeffries C.D."/>
            <person name="Chain P."/>
            <person name="Saunders E."/>
            <person name="Han C."/>
            <person name="Detter J.C."/>
            <person name="Brettin T."/>
            <person name="Rohde M."/>
            <person name="Goker M."/>
            <person name="Bristow J."/>
            <person name="Eisen J.A."/>
            <person name="Markowitz V."/>
            <person name="Hugenholtz P."/>
            <person name="Klenk H.P."/>
            <person name="Kyrpides N.C."/>
        </authorList>
    </citation>
    <scope>NUCLEOTIDE SEQUENCE [LARGE SCALE GENOMIC DNA]</scope>
    <source>
        <strain evidence="3">ATCC 25592 / DSM 43247 / BCRC 13721 / JCM 3198 / KCTC 3076 / NBRC 16047 / NCTC 10667</strain>
    </source>
</reference>